<keyword evidence="3" id="KW-0274">FAD</keyword>
<evidence type="ECO:0000256" key="3">
    <source>
        <dbReference type="ARBA" id="ARBA00022827"/>
    </source>
</evidence>
<dbReference type="InterPro" id="IPR036318">
    <property type="entry name" value="FAD-bd_PCMH-like_sf"/>
</dbReference>
<dbReference type="SUPFAM" id="SSF56176">
    <property type="entry name" value="FAD-binding/transporter-associated domain-like"/>
    <property type="match status" value="1"/>
</dbReference>
<dbReference type="SUPFAM" id="SSF55103">
    <property type="entry name" value="FAD-linked oxidases, C-terminal domain"/>
    <property type="match status" value="1"/>
</dbReference>
<dbReference type="Proteomes" id="UP001296873">
    <property type="component" value="Unassembled WGS sequence"/>
</dbReference>
<dbReference type="InterPro" id="IPR006094">
    <property type="entry name" value="Oxid_FAD_bind_N"/>
</dbReference>
<dbReference type="InterPro" id="IPR016164">
    <property type="entry name" value="FAD-linked_Oxase-like_C"/>
</dbReference>
<dbReference type="Gene3D" id="1.10.45.10">
    <property type="entry name" value="Vanillyl-alcohol Oxidase, Chain A, domain 4"/>
    <property type="match status" value="1"/>
</dbReference>
<dbReference type="Gene3D" id="3.30.70.2190">
    <property type="match status" value="1"/>
</dbReference>
<feature type="domain" description="FAD-binding PCMH-type" evidence="4">
    <location>
        <begin position="41"/>
        <end position="222"/>
    </location>
</feature>
<proteinExistence type="inferred from homology"/>
<gene>
    <name evidence="5" type="ORF">CKO28_18400</name>
</gene>
<dbReference type="InterPro" id="IPR016171">
    <property type="entry name" value="Vanillyl_alc_oxidase_C-sub2"/>
</dbReference>
<dbReference type="Gene3D" id="3.30.43.10">
    <property type="entry name" value="Uridine Diphospho-n-acetylenolpyruvylglucosamine Reductase, domain 2"/>
    <property type="match status" value="1"/>
</dbReference>
<accession>A0ABS1DJR6</accession>
<dbReference type="InterPro" id="IPR016167">
    <property type="entry name" value="FAD-bd_PCMH_sub1"/>
</dbReference>
<dbReference type="Gene3D" id="3.30.70.2740">
    <property type="match status" value="1"/>
</dbReference>
<dbReference type="PANTHER" id="PTHR43716">
    <property type="entry name" value="D-2-HYDROXYGLUTARATE DEHYDROGENASE, MITOCHONDRIAL"/>
    <property type="match status" value="1"/>
</dbReference>
<comment type="caution">
    <text evidence="5">The sequence shown here is derived from an EMBL/GenBank/DDBJ whole genome shotgun (WGS) entry which is preliminary data.</text>
</comment>
<protein>
    <submittedName>
        <fullName evidence="5">Hydroxyacid dehydrogenase</fullName>
    </submittedName>
</protein>
<dbReference type="Pfam" id="PF01565">
    <property type="entry name" value="FAD_binding_4"/>
    <property type="match status" value="1"/>
</dbReference>
<comment type="similarity">
    <text evidence="1">Belongs to the FAD-binding oxidoreductase/transferase type 4 family.</text>
</comment>
<evidence type="ECO:0000259" key="4">
    <source>
        <dbReference type="PROSITE" id="PS51387"/>
    </source>
</evidence>
<keyword evidence="2" id="KW-0285">Flavoprotein</keyword>
<dbReference type="RefSeq" id="WP_200342351.1">
    <property type="nucleotide sequence ID" value="NZ_NRRL01000071.1"/>
</dbReference>
<dbReference type="Gene3D" id="3.30.465.10">
    <property type="match status" value="1"/>
</dbReference>
<dbReference type="Pfam" id="PF02913">
    <property type="entry name" value="FAD-oxidase_C"/>
    <property type="match status" value="1"/>
</dbReference>
<dbReference type="PANTHER" id="PTHR43716:SF2">
    <property type="entry name" value="BLL6224 PROTEIN"/>
    <property type="match status" value="1"/>
</dbReference>
<dbReference type="EMBL" id="NRRL01000071">
    <property type="protein sequence ID" value="MBK1670009.1"/>
    <property type="molecule type" value="Genomic_DNA"/>
</dbReference>
<evidence type="ECO:0000256" key="2">
    <source>
        <dbReference type="ARBA" id="ARBA00022630"/>
    </source>
</evidence>
<evidence type="ECO:0000313" key="6">
    <source>
        <dbReference type="Proteomes" id="UP001296873"/>
    </source>
</evidence>
<dbReference type="InterPro" id="IPR016169">
    <property type="entry name" value="FAD-bd_PCMH_sub2"/>
</dbReference>
<evidence type="ECO:0000256" key="1">
    <source>
        <dbReference type="ARBA" id="ARBA00008000"/>
    </source>
</evidence>
<dbReference type="InterPro" id="IPR004113">
    <property type="entry name" value="FAD-bd_oxidored_4_C"/>
</dbReference>
<evidence type="ECO:0000313" key="5">
    <source>
        <dbReference type="EMBL" id="MBK1670009.1"/>
    </source>
</evidence>
<sequence>MAQPSLQPEILSRLREVLEPRHIVTDADELAPRLIDWRRKYTGAAQALVKPGTTAEVAAVVRACADTGTPIVPQGGHTGLVGGSTPDLDGRAVILSSERLTRIRDVDPLNNTMTVEAGCILQTLQAAAARHDRLFPLSLAAEGTCRIGGNLATNAGGLNVLRYGNARDQVLGLEVVLPDGRVWDGLRTLRKDNTGYDLKQLFVGSEGTLGIITAATLKLQPQPLETATAVCAVRDLDAALALLGRCQQATAQSLTSFELIPRLGIQLSLQHVAGSVDPLDRAYDWYVLVEAKGGHGDGGLKAALESALMQAYEDGLVLDAAPAESAGQAQAFWHLREAVVEAQRHEGGSIKHDIAVPVSSVPAFLAEATARVHELVPGVRPVPFGHLGDGNLHFNLTQPKGADTQAFLARWDEVNAAVHDIVASYRGSISAEHGIGQMKVAENARFKPPIELELMRTLKRSLDPQNIMNPGKVIDVG</sequence>
<dbReference type="InterPro" id="IPR051264">
    <property type="entry name" value="FAD-oxidored/transferase_4"/>
</dbReference>
<dbReference type="PROSITE" id="PS51387">
    <property type="entry name" value="FAD_PCMH"/>
    <property type="match status" value="1"/>
</dbReference>
<dbReference type="InterPro" id="IPR016166">
    <property type="entry name" value="FAD-bd_PCMH"/>
</dbReference>
<organism evidence="5 6">
    <name type="scientific">Rhodovibrio sodomensis</name>
    <dbReference type="NCBI Taxonomy" id="1088"/>
    <lineage>
        <taxon>Bacteria</taxon>
        <taxon>Pseudomonadati</taxon>
        <taxon>Pseudomonadota</taxon>
        <taxon>Alphaproteobacteria</taxon>
        <taxon>Rhodospirillales</taxon>
        <taxon>Rhodovibrionaceae</taxon>
        <taxon>Rhodovibrio</taxon>
    </lineage>
</organism>
<name>A0ABS1DJR6_9PROT</name>
<keyword evidence="6" id="KW-1185">Reference proteome</keyword>
<reference evidence="5 6" key="1">
    <citation type="journal article" date="2020" name="Microorganisms">
        <title>Osmotic Adaptation and Compatible Solute Biosynthesis of Phototrophic Bacteria as Revealed from Genome Analyses.</title>
        <authorList>
            <person name="Imhoff J.F."/>
            <person name="Rahn T."/>
            <person name="Kunzel S."/>
            <person name="Keller A."/>
            <person name="Neulinger S.C."/>
        </authorList>
    </citation>
    <scope>NUCLEOTIDE SEQUENCE [LARGE SCALE GENOMIC DNA]</scope>
    <source>
        <strain evidence="5 6">DSM 9895</strain>
    </source>
</reference>